<sequence length="112" mass="13248">MPVSTRHSTIRGRTSSSKHASRVCYEHDAAGNYDILIDGNLRFRLERESQFPDFWYLYPVVNGMRSDISVATEIQHWDIISQLERGKYWLPRDEVERTERVAVHAEKRVRWA</sequence>
<reference evidence="1 2" key="1">
    <citation type="submission" date="2020-04" db="EMBL/GenBank/DDBJ databases">
        <authorList>
            <person name="De Canck E."/>
        </authorList>
    </citation>
    <scope>NUCLEOTIDE SEQUENCE [LARGE SCALE GENOMIC DNA]</scope>
    <source>
        <strain evidence="1 2">LMG 29542</strain>
    </source>
</reference>
<dbReference type="EMBL" id="CADIKH010000009">
    <property type="protein sequence ID" value="CAB3754251.1"/>
    <property type="molecule type" value="Genomic_DNA"/>
</dbReference>
<dbReference type="AlphaFoldDB" id="A0A6J5DLZ8"/>
<proteinExistence type="predicted"/>
<evidence type="ECO:0000313" key="1">
    <source>
        <dbReference type="EMBL" id="CAB3754251.1"/>
    </source>
</evidence>
<dbReference type="Proteomes" id="UP000494363">
    <property type="component" value="Unassembled WGS sequence"/>
</dbReference>
<accession>A0A6J5DLZ8</accession>
<organism evidence="1 2">
    <name type="scientific">Paraburkholderia humisilvae</name>
    <dbReference type="NCBI Taxonomy" id="627669"/>
    <lineage>
        <taxon>Bacteria</taxon>
        <taxon>Pseudomonadati</taxon>
        <taxon>Pseudomonadota</taxon>
        <taxon>Betaproteobacteria</taxon>
        <taxon>Burkholderiales</taxon>
        <taxon>Burkholderiaceae</taxon>
        <taxon>Paraburkholderia</taxon>
    </lineage>
</organism>
<keyword evidence="2" id="KW-1185">Reference proteome</keyword>
<protein>
    <submittedName>
        <fullName evidence="1">Uncharacterized protein</fullName>
    </submittedName>
</protein>
<name>A0A6J5DLZ8_9BURK</name>
<gene>
    <name evidence="1" type="ORF">LMG29542_02291</name>
</gene>
<evidence type="ECO:0000313" key="2">
    <source>
        <dbReference type="Proteomes" id="UP000494363"/>
    </source>
</evidence>